<sequence>MTSKYELWSEAEQTNLLKAVHESTMHKKLINWQYVSLQCNKPPARCKSYYQFFQKKQSECAKLWISNKSYMSQAQKRIRIHIGVYAQFYNFDWDFIQKQFYSAMSVEEIKNVYAHSLRMFQLQRSYLANTETRVEYPVQKLKEMYNNILGVNQYVKTYNRFLMFENSDESVQNIINQSYQDAPQNEQLFDQIDPIIAEYYIELTKGYDLEEQAAKLKLKIESKGQKHNNIIKEENK</sequence>
<reference evidence="1 2" key="1">
    <citation type="submission" date="2024-07" db="EMBL/GenBank/DDBJ databases">
        <authorList>
            <person name="Akdeniz Z."/>
        </authorList>
    </citation>
    <scope>NUCLEOTIDE SEQUENCE [LARGE SCALE GENOMIC DNA]</scope>
</reference>
<accession>A0ABP1HM45</accession>
<evidence type="ECO:0000313" key="2">
    <source>
        <dbReference type="Proteomes" id="UP001642409"/>
    </source>
</evidence>
<evidence type="ECO:0000313" key="1">
    <source>
        <dbReference type="EMBL" id="CAL5992435.1"/>
    </source>
</evidence>
<dbReference type="Proteomes" id="UP001642409">
    <property type="component" value="Unassembled WGS sequence"/>
</dbReference>
<gene>
    <name evidence="1" type="ORF">HINF_LOCUS12584</name>
</gene>
<proteinExistence type="predicted"/>
<organism evidence="1 2">
    <name type="scientific">Hexamita inflata</name>
    <dbReference type="NCBI Taxonomy" id="28002"/>
    <lineage>
        <taxon>Eukaryota</taxon>
        <taxon>Metamonada</taxon>
        <taxon>Diplomonadida</taxon>
        <taxon>Hexamitidae</taxon>
        <taxon>Hexamitinae</taxon>
        <taxon>Hexamita</taxon>
    </lineage>
</organism>
<name>A0ABP1HM45_9EUKA</name>
<keyword evidence="2" id="KW-1185">Reference proteome</keyword>
<dbReference type="EMBL" id="CAXDID020000028">
    <property type="protein sequence ID" value="CAL5992435.1"/>
    <property type="molecule type" value="Genomic_DNA"/>
</dbReference>
<comment type="caution">
    <text evidence="1">The sequence shown here is derived from an EMBL/GenBank/DDBJ whole genome shotgun (WGS) entry which is preliminary data.</text>
</comment>
<protein>
    <submittedName>
        <fullName evidence="1">Hypothetical_protein</fullName>
    </submittedName>
</protein>